<keyword evidence="3" id="KW-1185">Reference proteome</keyword>
<feature type="transmembrane region" description="Helical" evidence="1">
    <location>
        <begin position="1018"/>
        <end position="1040"/>
    </location>
</feature>
<proteinExistence type="predicted"/>
<accession>A0A059KSL8</accession>
<keyword evidence="1" id="KW-0812">Transmembrane</keyword>
<dbReference type="Proteomes" id="UP000026714">
    <property type="component" value="Unassembled WGS sequence"/>
</dbReference>
<dbReference type="PANTHER" id="PTHR32063">
    <property type="match status" value="1"/>
</dbReference>
<feature type="transmembrane region" description="Helical" evidence="1">
    <location>
        <begin position="1046"/>
        <end position="1074"/>
    </location>
</feature>
<dbReference type="GO" id="GO:0005886">
    <property type="term" value="C:plasma membrane"/>
    <property type="evidence" value="ECO:0007669"/>
    <property type="project" value="TreeGrafter"/>
</dbReference>
<feature type="transmembrane region" description="Helical" evidence="1">
    <location>
        <begin position="390"/>
        <end position="410"/>
    </location>
</feature>
<dbReference type="STRING" id="34103.SAMN05421778_10489"/>
<feature type="transmembrane region" description="Helical" evidence="1">
    <location>
        <begin position="976"/>
        <end position="997"/>
    </location>
</feature>
<organism evidence="2 3">
    <name type="scientific">Sphaerotilus natans subsp. natans DSM 6575</name>
    <dbReference type="NCBI Taxonomy" id="1286631"/>
    <lineage>
        <taxon>Bacteria</taxon>
        <taxon>Pseudomonadati</taxon>
        <taxon>Pseudomonadota</taxon>
        <taxon>Betaproteobacteria</taxon>
        <taxon>Burkholderiales</taxon>
        <taxon>Sphaerotilaceae</taxon>
        <taxon>Sphaerotilus</taxon>
    </lineage>
</organism>
<reference evidence="2 3" key="1">
    <citation type="journal article" date="2014" name="FEMS Microbiol. Ecol.">
        <title>Sphaerotilus natans encrusted with nanoball-shaped Fe(III) oxide minerals formed by nitrate-reducing mixotrophic Fe(II) oxidation.</title>
        <authorList>
            <person name="Park S."/>
            <person name="Kim D.H."/>
            <person name="Lee J.H."/>
            <person name="Hur H.G."/>
        </authorList>
    </citation>
    <scope>NUCLEOTIDE SEQUENCE [LARGE SCALE GENOMIC DNA]</scope>
    <source>
        <strain evidence="2 3">DSM 6575</strain>
    </source>
</reference>
<dbReference type="Gene3D" id="3.30.2090.10">
    <property type="entry name" value="Multidrug efflux transporter AcrB TolC docking domain, DN and DC subdomains"/>
    <property type="match status" value="2"/>
</dbReference>
<sequence length="1097" mass="117153">MSGPGERGIAGRMAAFFQANAITPLLAIVALLLGLFAVLVTPREEEPQINVTMANVLIPFPGASSVDVQNMVARPAEQVLSQIAGIEHTYSVSRPGVAVLTVQFQVGVPRTEALVRLYDVLNANQDWLPASLGTLAPIVRPKGIDDVPVLGVTLWSRDETSALEIERVARTLEAELKRVPGSREVQTIGGPGRAVQVSLDPSRLRERGVDLLRLQQTLKAASLAMPAGTVVDREAQRAPDGSAQMLSVETGEFLRSADEVGDLVVGVHAGRPVYLREVAAIEDGAAQPQRHVWFTPGAAASDAGSVHPAVTITVTKKPGQNAVDVAQAARARLDELRGTVVPDGIEMTVTRDYGQTAAEKADKLIQKLAFATGSVILLVGFALGRREAVIVGAAVILTLTATLFASWAWGFTLNRVSLFALIFSIGILVDDAIVVVENIHRHQQLEPHRPLREIIPVAVDEVGGPTILATFTVIAALLPMAFVSGLMGPYMGPIPINSSLGMAISLAIAFSVTPWLAAHLMKSHAQGHGSDGHAAPGGLAAKLPAFFTRLLSPFLESAAKRWLLLAGILGALLLSVGLAVVQLVVLKMLPFDNKSEYQVIVEMPAGSALEDTAATLHDLGAYLAKQPEVQNLQGYAGTASPITFNGLVRQYYLRADAEQGDLQVNLVDKHHRSDKSHVIAQRHRPALEKIAAAHGARLQVVEVPPGPPVMSPLVAEVYGPDETGRQRLAARIAAAFRATPDIVGVETSLKEDAPRAFLRVQRQRAESLGIPVAAVAQTVHGALSGLDAAWLHDGQSKYPVPVRLQLPREAQVGLDALLALPLRAANGQLVPLSELVRVEKGVIDKPLFTKDLHGVSYVFGDMAGRLDSPLYGLFAIRPKLSDAALPGTGEIAEYWIRQPSDPYRQYAIKWDGEWQITYETFRDMGAAYGVGLILIYLLVVAQFRNYLTPLIIMAPIPLTMIGVMPGHALLGAQFTATSMIGMIALAGIIVRNSILLVDFIELQVAQGMAFKEAVMSSAAVRAQPIALTGLAAMIGAFFILDDPIFNGLAIALIFGILVSTLLTLVVIPVLYYAVYRRRHPDVPAPPASPASNLPQGA</sequence>
<dbReference type="Gene3D" id="3.30.70.1440">
    <property type="entry name" value="Multidrug efflux transporter AcrB pore domain"/>
    <property type="match status" value="1"/>
</dbReference>
<feature type="transmembrane region" description="Helical" evidence="1">
    <location>
        <begin position="925"/>
        <end position="943"/>
    </location>
</feature>
<dbReference type="InterPro" id="IPR001036">
    <property type="entry name" value="Acrflvin-R"/>
</dbReference>
<dbReference type="Gene3D" id="3.30.70.1320">
    <property type="entry name" value="Multidrug efflux transporter AcrB pore domain like"/>
    <property type="match status" value="1"/>
</dbReference>
<keyword evidence="1" id="KW-0472">Membrane</keyword>
<dbReference type="PATRIC" id="fig|1286631.3.peg.306"/>
<gene>
    <name evidence="2" type="ORF">X805_03110</name>
</gene>
<feature type="transmembrane region" description="Helical" evidence="1">
    <location>
        <begin position="950"/>
        <end position="970"/>
    </location>
</feature>
<dbReference type="SUPFAM" id="SSF82693">
    <property type="entry name" value="Multidrug efflux transporter AcrB pore domain, PN1, PN2, PC1 and PC2 subdomains"/>
    <property type="match status" value="3"/>
</dbReference>
<dbReference type="Pfam" id="PF00873">
    <property type="entry name" value="ACR_tran"/>
    <property type="match status" value="2"/>
</dbReference>
<feature type="transmembrane region" description="Helical" evidence="1">
    <location>
        <begin position="562"/>
        <end position="585"/>
    </location>
</feature>
<dbReference type="GO" id="GO:0042910">
    <property type="term" value="F:xenobiotic transmembrane transporter activity"/>
    <property type="evidence" value="ECO:0007669"/>
    <property type="project" value="TreeGrafter"/>
</dbReference>
<dbReference type="InterPro" id="IPR027463">
    <property type="entry name" value="AcrB_DN_DC_subdom"/>
</dbReference>
<feature type="transmembrane region" description="Helical" evidence="1">
    <location>
        <begin position="364"/>
        <end position="383"/>
    </location>
</feature>
<feature type="transmembrane region" description="Helical" evidence="1">
    <location>
        <begin position="494"/>
        <end position="517"/>
    </location>
</feature>
<dbReference type="SUPFAM" id="SSF82866">
    <property type="entry name" value="Multidrug efflux transporter AcrB transmembrane domain"/>
    <property type="match status" value="2"/>
</dbReference>
<dbReference type="PANTHER" id="PTHR32063:SF16">
    <property type="entry name" value="CATION EFFLUX SYSTEM (ACRB_ACRD_ACRF FAMILY)"/>
    <property type="match status" value="1"/>
</dbReference>
<evidence type="ECO:0000313" key="2">
    <source>
        <dbReference type="EMBL" id="KDB54088.1"/>
    </source>
</evidence>
<dbReference type="AlphaFoldDB" id="A0A059KSL8"/>
<dbReference type="PRINTS" id="PR00702">
    <property type="entry name" value="ACRIFLAVINRP"/>
</dbReference>
<name>A0A059KSL8_9BURK</name>
<feature type="transmembrane region" description="Helical" evidence="1">
    <location>
        <begin position="457"/>
        <end position="482"/>
    </location>
</feature>
<dbReference type="SUPFAM" id="SSF82714">
    <property type="entry name" value="Multidrug efflux transporter AcrB TolC docking domain, DN and DC subdomains"/>
    <property type="match status" value="2"/>
</dbReference>
<dbReference type="eggNOG" id="COG0841">
    <property type="taxonomic scope" value="Bacteria"/>
</dbReference>
<protein>
    <submittedName>
        <fullName evidence="2">Acriflavin resistance protein</fullName>
    </submittedName>
</protein>
<keyword evidence="1" id="KW-1133">Transmembrane helix</keyword>
<feature type="transmembrane region" description="Helical" evidence="1">
    <location>
        <begin position="21"/>
        <end position="40"/>
    </location>
</feature>
<dbReference type="EMBL" id="AZRA01000007">
    <property type="protein sequence ID" value="KDB54088.1"/>
    <property type="molecule type" value="Genomic_DNA"/>
</dbReference>
<evidence type="ECO:0000313" key="3">
    <source>
        <dbReference type="Proteomes" id="UP000026714"/>
    </source>
</evidence>
<comment type="caution">
    <text evidence="2">The sequence shown here is derived from an EMBL/GenBank/DDBJ whole genome shotgun (WGS) entry which is preliminary data.</text>
</comment>
<dbReference type="Gene3D" id="1.20.1640.10">
    <property type="entry name" value="Multidrug efflux transporter AcrB transmembrane domain"/>
    <property type="match status" value="2"/>
</dbReference>
<evidence type="ECO:0000256" key="1">
    <source>
        <dbReference type="SAM" id="Phobius"/>
    </source>
</evidence>
<dbReference type="Gene3D" id="3.30.70.1430">
    <property type="entry name" value="Multidrug efflux transporter AcrB pore domain"/>
    <property type="match status" value="2"/>
</dbReference>
<feature type="transmembrane region" description="Helical" evidence="1">
    <location>
        <begin position="416"/>
        <end position="436"/>
    </location>
</feature>